<evidence type="ECO:0000313" key="3">
    <source>
        <dbReference type="Proteomes" id="UP000235746"/>
    </source>
</evidence>
<dbReference type="EMBL" id="MCYL01000024">
    <property type="protein sequence ID" value="PML55310.1"/>
    <property type="molecule type" value="Genomic_DNA"/>
</dbReference>
<organism evidence="2 3">
    <name type="scientific">Vibrio lentus</name>
    <dbReference type="NCBI Taxonomy" id="136468"/>
    <lineage>
        <taxon>Bacteria</taxon>
        <taxon>Pseudomonadati</taxon>
        <taxon>Pseudomonadota</taxon>
        <taxon>Gammaproteobacteria</taxon>
        <taxon>Vibrionales</taxon>
        <taxon>Vibrionaceae</taxon>
        <taxon>Vibrio</taxon>
    </lineage>
</organism>
<dbReference type="CDD" id="cd00093">
    <property type="entry name" value="HTH_XRE"/>
    <property type="match status" value="1"/>
</dbReference>
<dbReference type="PROSITE" id="PS50943">
    <property type="entry name" value="HTH_CROC1"/>
    <property type="match status" value="1"/>
</dbReference>
<gene>
    <name evidence="2" type="ORF">BCT74_08250</name>
</gene>
<dbReference type="Proteomes" id="UP000235746">
    <property type="component" value="Unassembled WGS sequence"/>
</dbReference>
<dbReference type="GO" id="GO:0003677">
    <property type="term" value="F:DNA binding"/>
    <property type="evidence" value="ECO:0007669"/>
    <property type="project" value="InterPro"/>
</dbReference>
<proteinExistence type="predicted"/>
<comment type="caution">
    <text evidence="2">The sequence shown here is derived from an EMBL/GenBank/DDBJ whole genome shotgun (WGS) entry which is preliminary data.</text>
</comment>
<dbReference type="RefSeq" id="WP_102578768.1">
    <property type="nucleotide sequence ID" value="NZ_MCYL01000024.1"/>
</dbReference>
<dbReference type="InterPro" id="IPR001387">
    <property type="entry name" value="Cro/C1-type_HTH"/>
</dbReference>
<sequence>MKNNVVGIRIKELRKSKGWTQSDLATQCQLRDYEMSRETIAKIESGIRLIMDTDIVEFALVLDTSIADLFDVSDLKCRLN</sequence>
<feature type="domain" description="HTH cro/C1-type" evidence="1">
    <location>
        <begin position="10"/>
        <end position="69"/>
    </location>
</feature>
<name>A0A2N7IEE3_9VIBR</name>
<accession>A0A2N7IEE3</accession>
<evidence type="ECO:0000259" key="1">
    <source>
        <dbReference type="PROSITE" id="PS50943"/>
    </source>
</evidence>
<protein>
    <recommendedName>
        <fullName evidence="1">HTH cro/C1-type domain-containing protein</fullName>
    </recommendedName>
</protein>
<dbReference type="Gene3D" id="1.10.260.40">
    <property type="entry name" value="lambda repressor-like DNA-binding domains"/>
    <property type="match status" value="1"/>
</dbReference>
<dbReference type="Pfam" id="PF01381">
    <property type="entry name" value="HTH_3"/>
    <property type="match status" value="1"/>
</dbReference>
<reference evidence="3" key="1">
    <citation type="submission" date="2016-07" db="EMBL/GenBank/DDBJ databases">
        <title>Nontailed viruses are major unrecognized killers of bacteria in the ocean.</title>
        <authorList>
            <person name="Kauffman K."/>
            <person name="Hussain F."/>
            <person name="Yang J."/>
            <person name="Arevalo P."/>
            <person name="Brown J."/>
            <person name="Cutler M."/>
            <person name="Kelly L."/>
            <person name="Polz M.F."/>
        </authorList>
    </citation>
    <scope>NUCLEOTIDE SEQUENCE [LARGE SCALE GENOMIC DNA]</scope>
    <source>
        <strain evidence="3">10N.261.51.B8</strain>
    </source>
</reference>
<evidence type="ECO:0000313" key="2">
    <source>
        <dbReference type="EMBL" id="PML55310.1"/>
    </source>
</evidence>
<dbReference type="SMART" id="SM00530">
    <property type="entry name" value="HTH_XRE"/>
    <property type="match status" value="1"/>
</dbReference>
<dbReference type="SUPFAM" id="SSF47413">
    <property type="entry name" value="lambda repressor-like DNA-binding domains"/>
    <property type="match status" value="1"/>
</dbReference>
<dbReference type="InterPro" id="IPR010982">
    <property type="entry name" value="Lambda_DNA-bd_dom_sf"/>
</dbReference>
<dbReference type="AlphaFoldDB" id="A0A2N7IEE3"/>